<dbReference type="Proteomes" id="UP000002051">
    <property type="component" value="Chromosome 2"/>
</dbReference>
<reference evidence="3" key="3">
    <citation type="submission" date="2015-04" db="UniProtKB">
        <authorList>
            <consortium name="EnsemblPlants"/>
        </authorList>
    </citation>
    <scope>IDENTIFICATION</scope>
    <source>
        <strain evidence="3">cv. Jemalong A17</strain>
    </source>
</reference>
<dbReference type="EMBL" id="CM001218">
    <property type="protein sequence ID" value="KEH38171.1"/>
    <property type="molecule type" value="Genomic_DNA"/>
</dbReference>
<evidence type="ECO:0000313" key="2">
    <source>
        <dbReference type="EMBL" id="KEH38171.1"/>
    </source>
</evidence>
<name>A0A072V955_MEDTR</name>
<keyword evidence="4" id="KW-1185">Reference proteome</keyword>
<protein>
    <submittedName>
        <fullName evidence="2 3">Uncharacterized protein</fullName>
    </submittedName>
</protein>
<sequence>MPQMVPLIPLLEFSIRSVLEKVANKRPTKKRGEEEEEKGKKKKLNVDCSL</sequence>
<reference evidence="2 4" key="1">
    <citation type="journal article" date="2011" name="Nature">
        <title>The Medicago genome provides insight into the evolution of rhizobial symbioses.</title>
        <authorList>
            <person name="Young N.D."/>
            <person name="Debelle F."/>
            <person name="Oldroyd G.E."/>
            <person name="Geurts R."/>
            <person name="Cannon S.B."/>
            <person name="Udvardi M.K."/>
            <person name="Benedito V.A."/>
            <person name="Mayer K.F."/>
            <person name="Gouzy J."/>
            <person name="Schoof H."/>
            <person name="Van de Peer Y."/>
            <person name="Proost S."/>
            <person name="Cook D.R."/>
            <person name="Meyers B.C."/>
            <person name="Spannagl M."/>
            <person name="Cheung F."/>
            <person name="De Mita S."/>
            <person name="Krishnakumar V."/>
            <person name="Gundlach H."/>
            <person name="Zhou S."/>
            <person name="Mudge J."/>
            <person name="Bharti A.K."/>
            <person name="Murray J.D."/>
            <person name="Naoumkina M.A."/>
            <person name="Rosen B."/>
            <person name="Silverstein K.A."/>
            <person name="Tang H."/>
            <person name="Rombauts S."/>
            <person name="Zhao P.X."/>
            <person name="Zhou P."/>
            <person name="Barbe V."/>
            <person name="Bardou P."/>
            <person name="Bechner M."/>
            <person name="Bellec A."/>
            <person name="Berger A."/>
            <person name="Berges H."/>
            <person name="Bidwell S."/>
            <person name="Bisseling T."/>
            <person name="Choisne N."/>
            <person name="Couloux A."/>
            <person name="Denny R."/>
            <person name="Deshpande S."/>
            <person name="Dai X."/>
            <person name="Doyle J.J."/>
            <person name="Dudez A.M."/>
            <person name="Farmer A.D."/>
            <person name="Fouteau S."/>
            <person name="Franken C."/>
            <person name="Gibelin C."/>
            <person name="Gish J."/>
            <person name="Goldstein S."/>
            <person name="Gonzalez A.J."/>
            <person name="Green P.J."/>
            <person name="Hallab A."/>
            <person name="Hartog M."/>
            <person name="Hua A."/>
            <person name="Humphray S.J."/>
            <person name="Jeong D.H."/>
            <person name="Jing Y."/>
            <person name="Jocker A."/>
            <person name="Kenton S.M."/>
            <person name="Kim D.J."/>
            <person name="Klee K."/>
            <person name="Lai H."/>
            <person name="Lang C."/>
            <person name="Lin S."/>
            <person name="Macmil S.L."/>
            <person name="Magdelenat G."/>
            <person name="Matthews L."/>
            <person name="McCorrison J."/>
            <person name="Monaghan E.L."/>
            <person name="Mun J.H."/>
            <person name="Najar F.Z."/>
            <person name="Nicholson C."/>
            <person name="Noirot C."/>
            <person name="O'Bleness M."/>
            <person name="Paule C.R."/>
            <person name="Poulain J."/>
            <person name="Prion F."/>
            <person name="Qin B."/>
            <person name="Qu C."/>
            <person name="Retzel E.F."/>
            <person name="Riddle C."/>
            <person name="Sallet E."/>
            <person name="Samain S."/>
            <person name="Samson N."/>
            <person name="Sanders I."/>
            <person name="Saurat O."/>
            <person name="Scarpelli C."/>
            <person name="Schiex T."/>
            <person name="Segurens B."/>
            <person name="Severin A.J."/>
            <person name="Sherrier D.J."/>
            <person name="Shi R."/>
            <person name="Sims S."/>
            <person name="Singer S.R."/>
            <person name="Sinharoy S."/>
            <person name="Sterck L."/>
            <person name="Viollet A."/>
            <person name="Wang B.B."/>
            <person name="Wang K."/>
            <person name="Wang M."/>
            <person name="Wang X."/>
            <person name="Warfsmann J."/>
            <person name="Weissenbach J."/>
            <person name="White D.D."/>
            <person name="White J.D."/>
            <person name="Wiley G.B."/>
            <person name="Wincker P."/>
            <person name="Xing Y."/>
            <person name="Yang L."/>
            <person name="Yao Z."/>
            <person name="Ying F."/>
            <person name="Zhai J."/>
            <person name="Zhou L."/>
            <person name="Zuber A."/>
            <person name="Denarie J."/>
            <person name="Dixon R.A."/>
            <person name="May G.D."/>
            <person name="Schwartz D.C."/>
            <person name="Rogers J."/>
            <person name="Quetier F."/>
            <person name="Town C.D."/>
            <person name="Roe B.A."/>
        </authorList>
    </citation>
    <scope>NUCLEOTIDE SEQUENCE [LARGE SCALE GENOMIC DNA]</scope>
    <source>
        <strain evidence="2">A17</strain>
        <strain evidence="3 4">cv. Jemalong A17</strain>
    </source>
</reference>
<accession>A0A072V955</accession>
<dbReference type="EnsemblPlants" id="KEH38171">
    <property type="protein sequence ID" value="KEH38171"/>
    <property type="gene ID" value="MTR_2g061620"/>
</dbReference>
<feature type="region of interest" description="Disordered" evidence="1">
    <location>
        <begin position="24"/>
        <end position="50"/>
    </location>
</feature>
<dbReference type="HOGENOM" id="CLU_3127322_0_0_1"/>
<proteinExistence type="predicted"/>
<gene>
    <name evidence="2" type="ordered locus">MTR_2g061620</name>
</gene>
<dbReference type="AlphaFoldDB" id="A0A072V955"/>
<evidence type="ECO:0000313" key="3">
    <source>
        <dbReference type="EnsemblPlants" id="KEH38171"/>
    </source>
</evidence>
<reference evidence="2 4" key="2">
    <citation type="journal article" date="2014" name="BMC Genomics">
        <title>An improved genome release (version Mt4.0) for the model legume Medicago truncatula.</title>
        <authorList>
            <person name="Tang H."/>
            <person name="Krishnakumar V."/>
            <person name="Bidwell S."/>
            <person name="Rosen B."/>
            <person name="Chan A."/>
            <person name="Zhou S."/>
            <person name="Gentzbittel L."/>
            <person name="Childs K.L."/>
            <person name="Yandell M."/>
            <person name="Gundlach H."/>
            <person name="Mayer K.F."/>
            <person name="Schwartz D.C."/>
            <person name="Town C.D."/>
        </authorList>
    </citation>
    <scope>GENOME REANNOTATION</scope>
    <source>
        <strain evidence="2">A17</strain>
        <strain evidence="3 4">cv. Jemalong A17</strain>
    </source>
</reference>
<evidence type="ECO:0000256" key="1">
    <source>
        <dbReference type="SAM" id="MobiDB-lite"/>
    </source>
</evidence>
<organism evidence="2 4">
    <name type="scientific">Medicago truncatula</name>
    <name type="common">Barrel medic</name>
    <name type="synonym">Medicago tribuloides</name>
    <dbReference type="NCBI Taxonomy" id="3880"/>
    <lineage>
        <taxon>Eukaryota</taxon>
        <taxon>Viridiplantae</taxon>
        <taxon>Streptophyta</taxon>
        <taxon>Embryophyta</taxon>
        <taxon>Tracheophyta</taxon>
        <taxon>Spermatophyta</taxon>
        <taxon>Magnoliopsida</taxon>
        <taxon>eudicotyledons</taxon>
        <taxon>Gunneridae</taxon>
        <taxon>Pentapetalae</taxon>
        <taxon>rosids</taxon>
        <taxon>fabids</taxon>
        <taxon>Fabales</taxon>
        <taxon>Fabaceae</taxon>
        <taxon>Papilionoideae</taxon>
        <taxon>50 kb inversion clade</taxon>
        <taxon>NPAAA clade</taxon>
        <taxon>Hologalegina</taxon>
        <taxon>IRL clade</taxon>
        <taxon>Trifolieae</taxon>
        <taxon>Medicago</taxon>
    </lineage>
</organism>
<evidence type="ECO:0000313" key="4">
    <source>
        <dbReference type="Proteomes" id="UP000002051"/>
    </source>
</evidence>
<feature type="compositionally biased region" description="Basic and acidic residues" evidence="1">
    <location>
        <begin position="30"/>
        <end position="39"/>
    </location>
</feature>